<comment type="caution">
    <text evidence="1">The sequence shown here is derived from an EMBL/GenBank/DDBJ whole genome shotgun (WGS) entry which is preliminary data.</text>
</comment>
<reference evidence="1" key="1">
    <citation type="journal article" date="2020" name="mSystems">
        <title>Genome- and Community-Level Interaction Insights into Carbon Utilization and Element Cycling Functions of Hydrothermarchaeota in Hydrothermal Sediment.</title>
        <authorList>
            <person name="Zhou Z."/>
            <person name="Liu Y."/>
            <person name="Xu W."/>
            <person name="Pan J."/>
            <person name="Luo Z.H."/>
            <person name="Li M."/>
        </authorList>
    </citation>
    <scope>NUCLEOTIDE SEQUENCE [LARGE SCALE GENOMIC DNA]</scope>
    <source>
        <strain evidence="1">HyVt-115</strain>
    </source>
</reference>
<accession>A0A7C0U6D6</accession>
<organism evidence="1">
    <name type="scientific">Thermosulfidibacter takaii</name>
    <dbReference type="NCBI Taxonomy" id="412593"/>
    <lineage>
        <taxon>Bacteria</taxon>
        <taxon>Pseudomonadati</taxon>
        <taxon>Thermosulfidibacterota</taxon>
        <taxon>Thermosulfidibacteria</taxon>
        <taxon>Thermosulfidibacterales</taxon>
        <taxon>Thermosulfidibacteraceae</taxon>
    </lineage>
</organism>
<sequence length="67" mass="7705">MAKEIKARKPGEHCGDRCRECPYFCGRKGDLALCLNPEVTGMERIPTPVRVDAQHPCPYQAQERWNF</sequence>
<dbReference type="Proteomes" id="UP000885690">
    <property type="component" value="Unassembled WGS sequence"/>
</dbReference>
<dbReference type="AlphaFoldDB" id="A0A7C0U6D6"/>
<gene>
    <name evidence="1" type="ORF">ENF32_04080</name>
</gene>
<evidence type="ECO:0000313" key="1">
    <source>
        <dbReference type="EMBL" id="HDD53228.1"/>
    </source>
</evidence>
<protein>
    <submittedName>
        <fullName evidence="1">Uncharacterized protein</fullName>
    </submittedName>
</protein>
<proteinExistence type="predicted"/>
<name>A0A7C0U6D6_9BACT</name>
<dbReference type="EMBL" id="DQWS01000155">
    <property type="protein sequence ID" value="HDD53228.1"/>
    <property type="molecule type" value="Genomic_DNA"/>
</dbReference>